<dbReference type="InterPro" id="IPR031139">
    <property type="entry name" value="RPGRIP1_fam"/>
</dbReference>
<dbReference type="AlphaFoldDB" id="A0AA36C1F4"/>
<keyword evidence="2" id="KW-1185">Reference proteome</keyword>
<dbReference type="PANTHER" id="PTHR14240:SF1">
    <property type="entry name" value="PROTEIN FANTOM-RELATED"/>
    <property type="match status" value="1"/>
</dbReference>
<accession>A0AA36C1F4</accession>
<proteinExistence type="predicted"/>
<gene>
    <name evidence="1" type="ORF">OCTVUL_1B024500</name>
</gene>
<evidence type="ECO:0000313" key="2">
    <source>
        <dbReference type="Proteomes" id="UP001162480"/>
    </source>
</evidence>
<evidence type="ECO:0000313" key="1">
    <source>
        <dbReference type="EMBL" id="CAI9744481.1"/>
    </source>
</evidence>
<dbReference type="EMBL" id="OX597843">
    <property type="protein sequence ID" value="CAI9744481.1"/>
    <property type="molecule type" value="Genomic_DNA"/>
</dbReference>
<name>A0AA36C1F4_OCTVU</name>
<reference evidence="1" key="1">
    <citation type="submission" date="2023-08" db="EMBL/GenBank/DDBJ databases">
        <authorList>
            <person name="Alioto T."/>
            <person name="Alioto T."/>
            <person name="Gomez Garrido J."/>
        </authorList>
    </citation>
    <scope>NUCLEOTIDE SEQUENCE</scope>
</reference>
<dbReference type="PANTHER" id="PTHR14240">
    <property type="entry name" value="RETINITIS PIGMENTOSA GTPASE REGULATOR-INTERACTING PROTEIN"/>
    <property type="match status" value="1"/>
</dbReference>
<protein>
    <submittedName>
        <fullName evidence="1">Uncharacterized protein</fullName>
    </submittedName>
</protein>
<organism evidence="1 2">
    <name type="scientific">Octopus vulgaris</name>
    <name type="common">Common octopus</name>
    <dbReference type="NCBI Taxonomy" id="6645"/>
    <lineage>
        <taxon>Eukaryota</taxon>
        <taxon>Metazoa</taxon>
        <taxon>Spiralia</taxon>
        <taxon>Lophotrochozoa</taxon>
        <taxon>Mollusca</taxon>
        <taxon>Cephalopoda</taxon>
        <taxon>Coleoidea</taxon>
        <taxon>Octopodiformes</taxon>
        <taxon>Octopoda</taxon>
        <taxon>Incirrata</taxon>
        <taxon>Octopodidae</taxon>
        <taxon>Octopus</taxon>
    </lineage>
</organism>
<dbReference type="GO" id="GO:0035869">
    <property type="term" value="C:ciliary transition zone"/>
    <property type="evidence" value="ECO:0007669"/>
    <property type="project" value="TreeGrafter"/>
</dbReference>
<dbReference type="Proteomes" id="UP001162480">
    <property type="component" value="Chromosome 30"/>
</dbReference>
<sequence>MTETSDTTVSKEHFLDVKIADPKADQHKKGISSWNRGDLEDRYLRLYEDHIYLKKHCHKQEDRLKRLGTKVMQLVVDRKKSALEGKGKLRITKQHLLIASKQTTAYNHVQPRINTGLPKPPPEPRILKNRRVIGPQLSKYSKSFSS</sequence>
<dbReference type="GO" id="GO:1905515">
    <property type="term" value="P:non-motile cilium assembly"/>
    <property type="evidence" value="ECO:0007669"/>
    <property type="project" value="TreeGrafter"/>
</dbReference>